<dbReference type="EMBL" id="BARU01020322">
    <property type="protein sequence ID" value="GAH48296.1"/>
    <property type="molecule type" value="Genomic_DNA"/>
</dbReference>
<evidence type="ECO:0000313" key="1">
    <source>
        <dbReference type="EMBL" id="GAH48296.1"/>
    </source>
</evidence>
<gene>
    <name evidence="1" type="ORF">S03H2_33390</name>
</gene>
<dbReference type="AlphaFoldDB" id="X1FRI2"/>
<proteinExistence type="predicted"/>
<protein>
    <submittedName>
        <fullName evidence="1">Uncharacterized protein</fullName>
    </submittedName>
</protein>
<name>X1FRI2_9ZZZZ</name>
<comment type="caution">
    <text evidence="1">The sequence shown here is derived from an EMBL/GenBank/DDBJ whole genome shotgun (WGS) entry which is preliminary data.</text>
</comment>
<reference evidence="1" key="1">
    <citation type="journal article" date="2014" name="Front. Microbiol.">
        <title>High frequency of phylogenetically diverse reductive dehalogenase-homologous genes in deep subseafloor sedimentary metagenomes.</title>
        <authorList>
            <person name="Kawai M."/>
            <person name="Futagami T."/>
            <person name="Toyoda A."/>
            <person name="Takaki Y."/>
            <person name="Nishi S."/>
            <person name="Hori S."/>
            <person name="Arai W."/>
            <person name="Tsubouchi T."/>
            <person name="Morono Y."/>
            <person name="Uchiyama I."/>
            <person name="Ito T."/>
            <person name="Fujiyama A."/>
            <person name="Inagaki F."/>
            <person name="Takami H."/>
        </authorList>
    </citation>
    <scope>NUCLEOTIDE SEQUENCE</scope>
    <source>
        <strain evidence="1">Expedition CK06-06</strain>
    </source>
</reference>
<organism evidence="1">
    <name type="scientific">marine sediment metagenome</name>
    <dbReference type="NCBI Taxonomy" id="412755"/>
    <lineage>
        <taxon>unclassified sequences</taxon>
        <taxon>metagenomes</taxon>
        <taxon>ecological metagenomes</taxon>
    </lineage>
</organism>
<sequence>MKVRCAILGLRNKEKNLVTKMNIIIALDRIAGSKIETSASTVQKRFVVYGTHLNFCFAEISFMPRNVRQSGDLI</sequence>
<accession>X1FRI2</accession>